<comment type="caution">
    <text evidence="2">The sequence shown here is derived from an EMBL/GenBank/DDBJ whole genome shotgun (WGS) entry which is preliminary data.</text>
</comment>
<keyword evidence="1" id="KW-0812">Transmembrane</keyword>
<keyword evidence="1" id="KW-0472">Membrane</keyword>
<sequence>MTNTDLLSYVGAITGVIGAVTGISGAIMGYLSYRKAGAIKSLELRLELMKIGVEVFQKADDLGALLARAKRSRDAVAAATGMYKSGAREKWIQQFAADEESLTAINESVDALNIDYSQSTLQQLEKAIGELHAFRVVVNGISARYTASISEDDRSREVLRDQTRARVNS</sequence>
<organism evidence="2 3">
    <name type="scientific">Variovorax boronicumulans</name>
    <dbReference type="NCBI Taxonomy" id="436515"/>
    <lineage>
        <taxon>Bacteria</taxon>
        <taxon>Pseudomonadati</taxon>
        <taxon>Pseudomonadota</taxon>
        <taxon>Betaproteobacteria</taxon>
        <taxon>Burkholderiales</taxon>
        <taxon>Comamonadaceae</taxon>
        <taxon>Variovorax</taxon>
    </lineage>
</organism>
<keyword evidence="1" id="KW-1133">Transmembrane helix</keyword>
<dbReference type="RefSeq" id="WP_307683794.1">
    <property type="nucleotide sequence ID" value="NZ_JAUSRD010000001.1"/>
</dbReference>
<accession>A0AAW8CRJ0</accession>
<dbReference type="EMBL" id="JAUSRD010000001">
    <property type="protein sequence ID" value="MDP9891542.1"/>
    <property type="molecule type" value="Genomic_DNA"/>
</dbReference>
<name>A0AAW8CRJ0_9BURK</name>
<protein>
    <submittedName>
        <fullName evidence="2">Transposase-like protein</fullName>
    </submittedName>
</protein>
<gene>
    <name evidence="2" type="ORF">J2W31_000638</name>
</gene>
<evidence type="ECO:0000313" key="3">
    <source>
        <dbReference type="Proteomes" id="UP001242045"/>
    </source>
</evidence>
<evidence type="ECO:0000256" key="1">
    <source>
        <dbReference type="SAM" id="Phobius"/>
    </source>
</evidence>
<feature type="transmembrane region" description="Helical" evidence="1">
    <location>
        <begin position="6"/>
        <end position="31"/>
    </location>
</feature>
<proteinExistence type="predicted"/>
<reference evidence="2" key="1">
    <citation type="submission" date="2023-07" db="EMBL/GenBank/DDBJ databases">
        <title>Sorghum-associated microbial communities from plants grown in Nebraska, USA.</title>
        <authorList>
            <person name="Schachtman D."/>
        </authorList>
    </citation>
    <scope>NUCLEOTIDE SEQUENCE</scope>
    <source>
        <strain evidence="2">DS3754</strain>
    </source>
</reference>
<dbReference type="AlphaFoldDB" id="A0AAW8CRJ0"/>
<dbReference type="Proteomes" id="UP001242045">
    <property type="component" value="Unassembled WGS sequence"/>
</dbReference>
<evidence type="ECO:0000313" key="2">
    <source>
        <dbReference type="EMBL" id="MDP9891542.1"/>
    </source>
</evidence>